<evidence type="ECO:0000256" key="2">
    <source>
        <dbReference type="SAM" id="Phobius"/>
    </source>
</evidence>
<evidence type="ECO:0000256" key="1">
    <source>
        <dbReference type="SAM" id="MobiDB-lite"/>
    </source>
</evidence>
<feature type="transmembrane region" description="Helical" evidence="2">
    <location>
        <begin position="47"/>
        <end position="73"/>
    </location>
</feature>
<dbReference type="EMBL" id="WLCI01000006">
    <property type="protein sequence ID" value="MTB94751.1"/>
    <property type="molecule type" value="Genomic_DNA"/>
</dbReference>
<gene>
    <name evidence="3" type="ORF">GGQ22_06615</name>
</gene>
<keyword evidence="2" id="KW-0472">Membrane</keyword>
<proteinExistence type="predicted"/>
<comment type="caution">
    <text evidence="3">The sequence shown here is derived from an EMBL/GenBank/DDBJ whole genome shotgun (WGS) entry which is preliminary data.</text>
</comment>
<organism evidence="3 4">
    <name type="scientific">Nocardioides marmotae</name>
    <dbReference type="NCBI Taxonomy" id="2663857"/>
    <lineage>
        <taxon>Bacteria</taxon>
        <taxon>Bacillati</taxon>
        <taxon>Actinomycetota</taxon>
        <taxon>Actinomycetes</taxon>
        <taxon>Propionibacteriales</taxon>
        <taxon>Nocardioidaceae</taxon>
        <taxon>Nocardioides</taxon>
    </lineage>
</organism>
<sequence length="330" mass="35279">MNHHDTDLRELRDQLPPPRPITLSEAHRRSLEHRTRTAILRSDRRRAAVGTVAPLALVAACAATVVALLATALPGGTSPSTEPDPRPVAAAPAAASRLLSIAETASRRAAPVVGQDQFIYVRSAVLANEGRFGEAPVLGEVHEREVWFGQDPGVRGGDANLIRELGQDWPIVTYGPDPAGARRPTYAWLAALPTDPDRLLDELEPLAVPVDGQEPEQAVFDLMTGLVRETFLPPDLAGALMRAARLIPGVVLEPGAQDAIGRRGVGISRTDERFRTRTVWVLDPATGRLLGTRDHMIGPDGKAVLYGATAVLERAVVDRAGQRPSGAGRA</sequence>
<feature type="region of interest" description="Disordered" evidence="1">
    <location>
        <begin position="1"/>
        <end position="30"/>
    </location>
</feature>
<dbReference type="NCBIfam" id="NF038083">
    <property type="entry name" value="CU044_5270_fam"/>
    <property type="match status" value="1"/>
</dbReference>
<dbReference type="RefSeq" id="WP_154614483.1">
    <property type="nucleotide sequence ID" value="NZ_CP053660.1"/>
</dbReference>
<name>A0A6I3J178_9ACTN</name>
<feature type="compositionally biased region" description="Basic and acidic residues" evidence="1">
    <location>
        <begin position="1"/>
        <end position="13"/>
    </location>
</feature>
<dbReference type="AlphaFoldDB" id="A0A6I3J178"/>
<accession>A0A6I3J178</accession>
<evidence type="ECO:0000313" key="4">
    <source>
        <dbReference type="Proteomes" id="UP000433406"/>
    </source>
</evidence>
<keyword evidence="4" id="KW-1185">Reference proteome</keyword>
<dbReference type="InterPro" id="IPR047789">
    <property type="entry name" value="CU044_5270-like"/>
</dbReference>
<keyword evidence="2" id="KW-1133">Transmembrane helix</keyword>
<keyword evidence="2" id="KW-0812">Transmembrane</keyword>
<dbReference type="Proteomes" id="UP000433406">
    <property type="component" value="Unassembled WGS sequence"/>
</dbReference>
<evidence type="ECO:0000313" key="3">
    <source>
        <dbReference type="EMBL" id="MTB94751.1"/>
    </source>
</evidence>
<reference evidence="3 4" key="1">
    <citation type="submission" date="2019-10" db="EMBL/GenBank/DDBJ databases">
        <title>Nocardioides novel species isolated from the excrement of Marmot.</title>
        <authorList>
            <person name="Zhang G."/>
        </authorList>
    </citation>
    <scope>NUCLEOTIDE SEQUENCE [LARGE SCALE GENOMIC DNA]</scope>
    <source>
        <strain evidence="4">zg-579</strain>
    </source>
</reference>
<protein>
    <submittedName>
        <fullName evidence="3">Uncharacterized protein</fullName>
    </submittedName>
</protein>